<keyword evidence="2" id="KW-1185">Reference proteome</keyword>
<reference evidence="1" key="2">
    <citation type="submission" date="2020-09" db="EMBL/GenBank/DDBJ databases">
        <authorList>
            <person name="Sun Q."/>
            <person name="Zhou Y."/>
        </authorList>
    </citation>
    <scope>NUCLEOTIDE SEQUENCE</scope>
    <source>
        <strain evidence="1">CGMCC 1.15290</strain>
    </source>
</reference>
<reference evidence="1" key="1">
    <citation type="journal article" date="2014" name="Int. J. Syst. Evol. Microbiol.">
        <title>Complete genome sequence of Corynebacterium casei LMG S-19264T (=DSM 44701T), isolated from a smear-ripened cheese.</title>
        <authorList>
            <consortium name="US DOE Joint Genome Institute (JGI-PGF)"/>
            <person name="Walter F."/>
            <person name="Albersmeier A."/>
            <person name="Kalinowski J."/>
            <person name="Ruckert C."/>
        </authorList>
    </citation>
    <scope>NUCLEOTIDE SEQUENCE</scope>
    <source>
        <strain evidence="1">CGMCC 1.15290</strain>
    </source>
</reference>
<dbReference type="InterPro" id="IPR007485">
    <property type="entry name" value="LPS_assembly_LptE"/>
</dbReference>
<dbReference type="Proteomes" id="UP000627292">
    <property type="component" value="Unassembled WGS sequence"/>
</dbReference>
<dbReference type="GO" id="GO:0043165">
    <property type="term" value="P:Gram-negative-bacterium-type cell outer membrane assembly"/>
    <property type="evidence" value="ECO:0007669"/>
    <property type="project" value="InterPro"/>
</dbReference>
<organism evidence="1 2">
    <name type="scientific">Filimonas zeae</name>
    <dbReference type="NCBI Taxonomy" id="1737353"/>
    <lineage>
        <taxon>Bacteria</taxon>
        <taxon>Pseudomonadati</taxon>
        <taxon>Bacteroidota</taxon>
        <taxon>Chitinophagia</taxon>
        <taxon>Chitinophagales</taxon>
        <taxon>Chitinophagaceae</taxon>
        <taxon>Filimonas</taxon>
    </lineage>
</organism>
<evidence type="ECO:0008006" key="3">
    <source>
        <dbReference type="Google" id="ProtNLM"/>
    </source>
</evidence>
<accession>A0A917IVE8</accession>
<dbReference type="EMBL" id="BMIB01000002">
    <property type="protein sequence ID" value="GGH64808.1"/>
    <property type="molecule type" value="Genomic_DNA"/>
</dbReference>
<evidence type="ECO:0000313" key="2">
    <source>
        <dbReference type="Proteomes" id="UP000627292"/>
    </source>
</evidence>
<protein>
    <recommendedName>
        <fullName evidence="3">Lipopolysaccharide-assembly</fullName>
    </recommendedName>
</protein>
<dbReference type="AlphaFoldDB" id="A0A917IVE8"/>
<gene>
    <name evidence="1" type="ORF">GCM10011379_17260</name>
</gene>
<sequence length="183" mass="20537">MNQSPNKKTFIGKMRLALLPVAFTLLLLTTLLPSCGVYTFRDVSIDYNKIKTIKISLLENKARYVNAQLAPLVTDAFTQKVGNYTKLTRTQNDDAHYQVSGQITNYNVITSGISGQQAATNRLTVGAHIVFKNTVDNKTQEFDISRDFDFAASLSLQQAEGSLMNEIVKNMSDEIFNRIFSNW</sequence>
<name>A0A917IVE8_9BACT</name>
<dbReference type="Pfam" id="PF04390">
    <property type="entry name" value="LptE"/>
    <property type="match status" value="1"/>
</dbReference>
<dbReference type="RefSeq" id="WP_229687798.1">
    <property type="nucleotide sequence ID" value="NZ_BMIB01000002.1"/>
</dbReference>
<proteinExistence type="predicted"/>
<evidence type="ECO:0000313" key="1">
    <source>
        <dbReference type="EMBL" id="GGH64808.1"/>
    </source>
</evidence>
<dbReference type="GO" id="GO:0019867">
    <property type="term" value="C:outer membrane"/>
    <property type="evidence" value="ECO:0007669"/>
    <property type="project" value="InterPro"/>
</dbReference>
<comment type="caution">
    <text evidence="1">The sequence shown here is derived from an EMBL/GenBank/DDBJ whole genome shotgun (WGS) entry which is preliminary data.</text>
</comment>